<feature type="chain" id="PRO_5028125818" evidence="7">
    <location>
        <begin position="20"/>
        <end position="95"/>
    </location>
</feature>
<dbReference type="PANTHER" id="PTHR33751:SF1">
    <property type="entry name" value="CBB3-TYPE CYTOCHROME C OXIDASE SUBUNIT FIXP"/>
    <property type="match status" value="1"/>
</dbReference>
<dbReference type="PRINTS" id="PR00605">
    <property type="entry name" value="CYTCHROMECIC"/>
</dbReference>
<keyword evidence="3 6" id="KW-0479">Metal-binding</keyword>
<dbReference type="InterPro" id="IPR008168">
    <property type="entry name" value="Cyt_C_IC"/>
</dbReference>
<dbReference type="Pfam" id="PF00034">
    <property type="entry name" value="Cytochrom_C"/>
    <property type="match status" value="1"/>
</dbReference>
<dbReference type="SUPFAM" id="SSF46626">
    <property type="entry name" value="Cytochrome c"/>
    <property type="match status" value="1"/>
</dbReference>
<accession>A0A6S6SM51</accession>
<keyword evidence="1" id="KW-0813">Transport</keyword>
<dbReference type="GO" id="GO:0005506">
    <property type="term" value="F:iron ion binding"/>
    <property type="evidence" value="ECO:0007669"/>
    <property type="project" value="InterPro"/>
</dbReference>
<evidence type="ECO:0000256" key="6">
    <source>
        <dbReference type="PROSITE-ProRule" id="PRU00433"/>
    </source>
</evidence>
<evidence type="ECO:0000256" key="3">
    <source>
        <dbReference type="ARBA" id="ARBA00022723"/>
    </source>
</evidence>
<feature type="domain" description="Cytochrome c" evidence="8">
    <location>
        <begin position="7"/>
        <end position="95"/>
    </location>
</feature>
<sequence>MKKILITILVLSSCVFASADLYKRCIACHGVNGEKKAMNASPVIQGYDENKTISTLKGYKDGTYGGKMKMLMKGQVASLSDEDIKSLASYIKTLK</sequence>
<dbReference type="AlphaFoldDB" id="A0A6S6SM51"/>
<dbReference type="EMBL" id="CACVAW010000032">
    <property type="protein sequence ID" value="CAA6808410.1"/>
    <property type="molecule type" value="Genomic_DNA"/>
</dbReference>
<evidence type="ECO:0000256" key="1">
    <source>
        <dbReference type="ARBA" id="ARBA00022448"/>
    </source>
</evidence>
<dbReference type="InterPro" id="IPR009056">
    <property type="entry name" value="Cyt_c-like_dom"/>
</dbReference>
<keyword evidence="4" id="KW-0249">Electron transport</keyword>
<evidence type="ECO:0000256" key="5">
    <source>
        <dbReference type="ARBA" id="ARBA00023004"/>
    </source>
</evidence>
<gene>
    <name evidence="9" type="ORF">HELGO_WM16312</name>
</gene>
<dbReference type="PROSITE" id="PS51007">
    <property type="entry name" value="CYTC"/>
    <property type="match status" value="1"/>
</dbReference>
<protein>
    <submittedName>
        <fullName evidence="9">Cytochrome C553 (Soluble cytochrome f)</fullName>
    </submittedName>
</protein>
<evidence type="ECO:0000256" key="7">
    <source>
        <dbReference type="SAM" id="SignalP"/>
    </source>
</evidence>
<evidence type="ECO:0000256" key="4">
    <source>
        <dbReference type="ARBA" id="ARBA00022982"/>
    </source>
</evidence>
<keyword evidence="5 6" id="KW-0408">Iron</keyword>
<dbReference type="GO" id="GO:0009055">
    <property type="term" value="F:electron transfer activity"/>
    <property type="evidence" value="ECO:0007669"/>
    <property type="project" value="InterPro"/>
</dbReference>
<proteinExistence type="predicted"/>
<feature type="signal peptide" evidence="7">
    <location>
        <begin position="1"/>
        <end position="19"/>
    </location>
</feature>
<keyword evidence="2 6" id="KW-0349">Heme</keyword>
<dbReference type="Gene3D" id="1.10.760.10">
    <property type="entry name" value="Cytochrome c-like domain"/>
    <property type="match status" value="1"/>
</dbReference>
<keyword evidence="7" id="KW-0732">Signal</keyword>
<dbReference type="InterPro" id="IPR050597">
    <property type="entry name" value="Cytochrome_c_Oxidase_Subunit"/>
</dbReference>
<evidence type="ECO:0000259" key="8">
    <source>
        <dbReference type="PROSITE" id="PS51007"/>
    </source>
</evidence>
<reference evidence="9" key="1">
    <citation type="submission" date="2020-01" db="EMBL/GenBank/DDBJ databases">
        <authorList>
            <person name="Meier V. D."/>
            <person name="Meier V D."/>
        </authorList>
    </citation>
    <scope>NUCLEOTIDE SEQUENCE</scope>
    <source>
        <strain evidence="9">HLG_WM_MAG_12</strain>
    </source>
</reference>
<dbReference type="GO" id="GO:0020037">
    <property type="term" value="F:heme binding"/>
    <property type="evidence" value="ECO:0007669"/>
    <property type="project" value="InterPro"/>
</dbReference>
<organism evidence="9">
    <name type="scientific">uncultured Campylobacterales bacterium</name>
    <dbReference type="NCBI Taxonomy" id="352960"/>
    <lineage>
        <taxon>Bacteria</taxon>
        <taxon>Pseudomonadati</taxon>
        <taxon>Campylobacterota</taxon>
        <taxon>Epsilonproteobacteria</taxon>
        <taxon>Campylobacterales</taxon>
        <taxon>environmental samples</taxon>
    </lineage>
</organism>
<dbReference type="InterPro" id="IPR036909">
    <property type="entry name" value="Cyt_c-like_dom_sf"/>
</dbReference>
<evidence type="ECO:0000313" key="9">
    <source>
        <dbReference type="EMBL" id="CAA6808410.1"/>
    </source>
</evidence>
<evidence type="ECO:0000256" key="2">
    <source>
        <dbReference type="ARBA" id="ARBA00022617"/>
    </source>
</evidence>
<dbReference type="PANTHER" id="PTHR33751">
    <property type="entry name" value="CBB3-TYPE CYTOCHROME C OXIDASE SUBUNIT FIXP"/>
    <property type="match status" value="1"/>
</dbReference>
<name>A0A6S6SM51_9BACT</name>